<evidence type="ECO:0000256" key="12">
    <source>
        <dbReference type="ARBA" id="ARBA00023268"/>
    </source>
</evidence>
<evidence type="ECO:0000256" key="2">
    <source>
        <dbReference type="ARBA" id="ARBA00004726"/>
    </source>
</evidence>
<dbReference type="PANTHER" id="PTHR22749">
    <property type="entry name" value="RIBOFLAVIN KINASE/FMN ADENYLYLTRANSFERASE"/>
    <property type="match status" value="1"/>
</dbReference>
<evidence type="ECO:0000256" key="6">
    <source>
        <dbReference type="ARBA" id="ARBA00022679"/>
    </source>
</evidence>
<reference evidence="17 18" key="1">
    <citation type="submission" date="2020-08" db="EMBL/GenBank/DDBJ databases">
        <title>Edaphobacter telluris sp. nov. and Acidobacterium dinghuensis sp. nov., two acidobacteria isolated from forest soil.</title>
        <authorList>
            <person name="Fu J."/>
            <person name="Qiu L."/>
        </authorList>
    </citation>
    <scope>NUCLEOTIDE SEQUENCE [LARGE SCALE GENOMIC DNA]</scope>
    <source>
        <strain evidence="17">4Y35</strain>
    </source>
</reference>
<dbReference type="SUPFAM" id="SSF52374">
    <property type="entry name" value="Nucleotidylyl transferase"/>
    <property type="match status" value="1"/>
</dbReference>
<evidence type="ECO:0000256" key="11">
    <source>
        <dbReference type="ARBA" id="ARBA00022840"/>
    </source>
</evidence>
<dbReference type="SUPFAM" id="SSF82114">
    <property type="entry name" value="Riboflavin kinase-like"/>
    <property type="match status" value="1"/>
</dbReference>
<dbReference type="GO" id="GO:0006747">
    <property type="term" value="P:FAD biosynthetic process"/>
    <property type="evidence" value="ECO:0007669"/>
    <property type="project" value="UniProtKB-UniRule"/>
</dbReference>
<dbReference type="NCBIfam" id="TIGR00083">
    <property type="entry name" value="ribF"/>
    <property type="match status" value="1"/>
</dbReference>
<comment type="catalytic activity">
    <reaction evidence="14 15">
        <text>FMN + ATP + H(+) = FAD + diphosphate</text>
        <dbReference type="Rhea" id="RHEA:17237"/>
        <dbReference type="ChEBI" id="CHEBI:15378"/>
        <dbReference type="ChEBI" id="CHEBI:30616"/>
        <dbReference type="ChEBI" id="CHEBI:33019"/>
        <dbReference type="ChEBI" id="CHEBI:57692"/>
        <dbReference type="ChEBI" id="CHEBI:58210"/>
        <dbReference type="EC" id="2.7.7.2"/>
    </reaction>
</comment>
<evidence type="ECO:0000256" key="8">
    <source>
        <dbReference type="ARBA" id="ARBA00022741"/>
    </source>
</evidence>
<dbReference type="FunFam" id="3.40.50.620:FF:000021">
    <property type="entry name" value="Riboflavin biosynthesis protein"/>
    <property type="match status" value="1"/>
</dbReference>
<keyword evidence="9 15" id="KW-0418">Kinase</keyword>
<dbReference type="CDD" id="cd02064">
    <property type="entry name" value="FAD_synthetase_N"/>
    <property type="match status" value="1"/>
</dbReference>
<comment type="pathway">
    <text evidence="2 15">Cofactor biosynthesis; FAD biosynthesis; FAD from FMN: step 1/1.</text>
</comment>
<dbReference type="Gene3D" id="2.40.30.30">
    <property type="entry name" value="Riboflavin kinase-like"/>
    <property type="match status" value="1"/>
</dbReference>
<keyword evidence="10 15" id="KW-0274">FAD</keyword>
<dbReference type="SMART" id="SM00904">
    <property type="entry name" value="Flavokinase"/>
    <property type="match status" value="1"/>
</dbReference>
<dbReference type="Pfam" id="PF01687">
    <property type="entry name" value="Flavokinase"/>
    <property type="match status" value="1"/>
</dbReference>
<dbReference type="Pfam" id="PF06574">
    <property type="entry name" value="FAD_syn"/>
    <property type="match status" value="1"/>
</dbReference>
<gene>
    <name evidence="17" type="primary">ribF</name>
    <name evidence="17" type="ORF">H7849_14715</name>
</gene>
<evidence type="ECO:0000256" key="9">
    <source>
        <dbReference type="ARBA" id="ARBA00022777"/>
    </source>
</evidence>
<dbReference type="GO" id="GO:0003919">
    <property type="term" value="F:FMN adenylyltransferase activity"/>
    <property type="evidence" value="ECO:0007669"/>
    <property type="project" value="UniProtKB-UniRule"/>
</dbReference>
<sequence>MRVFRSLDQLPAGYGPTVIAIGNFDGVHCGHRWIIEHARSRARDLNAKCIAVTFDPHPVRVLRPDVAPRLITTMPERLRLLAETGLDATVVLPFTEEFSHLPAEVFARDVLRQGLHAVEVHEGDSFRFGYQAQAGIHELIALGHEYGFTVAAHHLRTVRGFPVSSSQIRQRVAAGDMTAARALLGRPFSILSKPARGRGIGAEQTVPTINLAPYRELLPAIGVYITRMKIGEGPAALTFNSVTNAGNRPTFGADSFAVESHLLDFHPVPLTEETPLELTFLKRIREEKRFPSPGALKAQILRDVAYAMRYFHLMQVLSTAKNAKS</sequence>
<proteinExistence type="inferred from homology"/>
<evidence type="ECO:0000256" key="4">
    <source>
        <dbReference type="ARBA" id="ARBA00022630"/>
    </source>
</evidence>
<dbReference type="InterPro" id="IPR015865">
    <property type="entry name" value="Riboflavin_kinase_bac/euk"/>
</dbReference>
<dbReference type="UniPathway" id="UPA00277">
    <property type="reaction ID" value="UER00407"/>
</dbReference>
<comment type="function">
    <text evidence="1">Catalyzes the phosphorylation of riboflavin to FMN followed by the adenylation of FMN to FAD.</text>
</comment>
<evidence type="ECO:0000256" key="13">
    <source>
        <dbReference type="ARBA" id="ARBA00047880"/>
    </source>
</evidence>
<dbReference type="Gene3D" id="3.40.50.620">
    <property type="entry name" value="HUPs"/>
    <property type="match status" value="1"/>
</dbReference>
<dbReference type="PANTHER" id="PTHR22749:SF6">
    <property type="entry name" value="RIBOFLAVIN KINASE"/>
    <property type="match status" value="1"/>
</dbReference>
<dbReference type="UniPathway" id="UPA00276">
    <property type="reaction ID" value="UER00406"/>
</dbReference>
<comment type="pathway">
    <text evidence="3 15">Cofactor biosynthesis; FMN biosynthesis; FMN from riboflavin (ATP route): step 1/1.</text>
</comment>
<evidence type="ECO:0000313" key="17">
    <source>
        <dbReference type="EMBL" id="QNI30414.1"/>
    </source>
</evidence>
<keyword evidence="4 15" id="KW-0285">Flavoprotein</keyword>
<dbReference type="EC" id="2.7.1.26" evidence="15"/>
<dbReference type="Proteomes" id="UP000515312">
    <property type="component" value="Chromosome"/>
</dbReference>
<protein>
    <recommendedName>
        <fullName evidence="15">Riboflavin biosynthesis protein</fullName>
    </recommendedName>
    <domain>
        <recommendedName>
            <fullName evidence="15">Riboflavin kinase</fullName>
            <ecNumber evidence="15">2.7.1.26</ecNumber>
        </recommendedName>
        <alternativeName>
            <fullName evidence="15">Flavokinase</fullName>
        </alternativeName>
    </domain>
    <domain>
        <recommendedName>
            <fullName evidence="15">FMN adenylyltransferase</fullName>
            <ecNumber evidence="15">2.7.7.2</ecNumber>
        </recommendedName>
        <alternativeName>
            <fullName evidence="15">FAD pyrophosphorylase</fullName>
        </alternativeName>
        <alternativeName>
            <fullName evidence="15">FAD synthase</fullName>
        </alternativeName>
    </domain>
</protein>
<keyword evidence="7 15" id="KW-0548">Nucleotidyltransferase</keyword>
<dbReference type="InterPro" id="IPR023465">
    <property type="entry name" value="Riboflavin_kinase_dom_sf"/>
</dbReference>
<dbReference type="InterPro" id="IPR015864">
    <property type="entry name" value="FAD_synthase"/>
</dbReference>
<feature type="domain" description="Riboflavin kinase" evidence="16">
    <location>
        <begin position="183"/>
        <end position="312"/>
    </location>
</feature>
<dbReference type="GO" id="GO:0008531">
    <property type="term" value="F:riboflavin kinase activity"/>
    <property type="evidence" value="ECO:0007669"/>
    <property type="project" value="UniProtKB-UniRule"/>
</dbReference>
<dbReference type="InterPro" id="IPR023468">
    <property type="entry name" value="Riboflavin_kinase"/>
</dbReference>
<evidence type="ECO:0000256" key="15">
    <source>
        <dbReference type="PIRNR" id="PIRNR004491"/>
    </source>
</evidence>
<keyword evidence="11 15" id="KW-0067">ATP-binding</keyword>
<keyword evidence="5 15" id="KW-0288">FMN</keyword>
<dbReference type="GO" id="GO:0005524">
    <property type="term" value="F:ATP binding"/>
    <property type="evidence" value="ECO:0007669"/>
    <property type="project" value="UniProtKB-UniRule"/>
</dbReference>
<dbReference type="GO" id="GO:0009398">
    <property type="term" value="P:FMN biosynthetic process"/>
    <property type="evidence" value="ECO:0007669"/>
    <property type="project" value="UniProtKB-UniRule"/>
</dbReference>
<dbReference type="InterPro" id="IPR002606">
    <property type="entry name" value="Riboflavin_kinase_bac"/>
</dbReference>
<evidence type="ECO:0000256" key="1">
    <source>
        <dbReference type="ARBA" id="ARBA00002121"/>
    </source>
</evidence>
<dbReference type="RefSeq" id="WP_186740291.1">
    <property type="nucleotide sequence ID" value="NZ_CP060394.1"/>
</dbReference>
<dbReference type="GO" id="GO:0009231">
    <property type="term" value="P:riboflavin biosynthetic process"/>
    <property type="evidence" value="ECO:0007669"/>
    <property type="project" value="InterPro"/>
</dbReference>
<evidence type="ECO:0000313" key="18">
    <source>
        <dbReference type="Proteomes" id="UP000515312"/>
    </source>
</evidence>
<comment type="similarity">
    <text evidence="15">Belongs to the ribF family.</text>
</comment>
<dbReference type="EMBL" id="CP060394">
    <property type="protein sequence ID" value="QNI30414.1"/>
    <property type="molecule type" value="Genomic_DNA"/>
</dbReference>
<comment type="catalytic activity">
    <reaction evidence="13 15">
        <text>riboflavin + ATP = FMN + ADP + H(+)</text>
        <dbReference type="Rhea" id="RHEA:14357"/>
        <dbReference type="ChEBI" id="CHEBI:15378"/>
        <dbReference type="ChEBI" id="CHEBI:30616"/>
        <dbReference type="ChEBI" id="CHEBI:57986"/>
        <dbReference type="ChEBI" id="CHEBI:58210"/>
        <dbReference type="ChEBI" id="CHEBI:456216"/>
        <dbReference type="EC" id="2.7.1.26"/>
    </reaction>
</comment>
<keyword evidence="6 15" id="KW-0808">Transferase</keyword>
<dbReference type="PIRSF" id="PIRSF004491">
    <property type="entry name" value="FAD_Synth"/>
    <property type="match status" value="1"/>
</dbReference>
<dbReference type="InterPro" id="IPR014729">
    <property type="entry name" value="Rossmann-like_a/b/a_fold"/>
</dbReference>
<keyword evidence="8 15" id="KW-0547">Nucleotide-binding</keyword>
<dbReference type="EC" id="2.7.7.2" evidence="15"/>
<evidence type="ECO:0000256" key="3">
    <source>
        <dbReference type="ARBA" id="ARBA00005201"/>
    </source>
</evidence>
<name>A0A7G8BCZ4_9BACT</name>
<evidence type="ECO:0000256" key="14">
    <source>
        <dbReference type="ARBA" id="ARBA00049494"/>
    </source>
</evidence>
<evidence type="ECO:0000256" key="7">
    <source>
        <dbReference type="ARBA" id="ARBA00022695"/>
    </source>
</evidence>
<keyword evidence="18" id="KW-1185">Reference proteome</keyword>
<evidence type="ECO:0000256" key="10">
    <source>
        <dbReference type="ARBA" id="ARBA00022827"/>
    </source>
</evidence>
<accession>A0A7G8BCZ4</accession>
<evidence type="ECO:0000256" key="5">
    <source>
        <dbReference type="ARBA" id="ARBA00022643"/>
    </source>
</evidence>
<organism evidence="17 18">
    <name type="scientific">Alloacidobacterium dinghuense</name>
    <dbReference type="NCBI Taxonomy" id="2763107"/>
    <lineage>
        <taxon>Bacteria</taxon>
        <taxon>Pseudomonadati</taxon>
        <taxon>Acidobacteriota</taxon>
        <taxon>Terriglobia</taxon>
        <taxon>Terriglobales</taxon>
        <taxon>Acidobacteriaceae</taxon>
        <taxon>Alloacidobacterium</taxon>
    </lineage>
</organism>
<evidence type="ECO:0000259" key="16">
    <source>
        <dbReference type="SMART" id="SM00904"/>
    </source>
</evidence>
<keyword evidence="12" id="KW-0511">Multifunctional enzyme</keyword>
<dbReference type="AlphaFoldDB" id="A0A7G8BCZ4"/>
<dbReference type="KEGG" id="adin:H7849_14715"/>